<evidence type="ECO:0000256" key="5">
    <source>
        <dbReference type="ARBA" id="ARBA00023006"/>
    </source>
</evidence>
<protein>
    <recommendedName>
        <fullName evidence="2">Ubiquitin-like-conjugating enzyme ATG10</fullName>
    </recommendedName>
    <alternativeName>
        <fullName evidence="6">Autophagy-related protein 10</fullName>
    </alternativeName>
</protein>
<dbReference type="GO" id="GO:0061651">
    <property type="term" value="F:Atg12 conjugating enzyme activity"/>
    <property type="evidence" value="ECO:0007669"/>
    <property type="project" value="TreeGrafter"/>
</dbReference>
<comment type="similarity">
    <text evidence="1">Belongs to the ATG10 family.</text>
</comment>
<dbReference type="PANTHER" id="PTHR14957">
    <property type="entry name" value="UBIQUITIN-LIKE-CONJUGATING ENZYME ATG10"/>
    <property type="match status" value="1"/>
</dbReference>
<keyword evidence="5" id="KW-0072">Autophagy</keyword>
<evidence type="ECO:0000256" key="6">
    <source>
        <dbReference type="ARBA" id="ARBA00029833"/>
    </source>
</evidence>
<evidence type="ECO:0000256" key="3">
    <source>
        <dbReference type="ARBA" id="ARBA00022679"/>
    </source>
</evidence>
<dbReference type="Proteomes" id="UP000077115">
    <property type="component" value="Unassembled WGS sequence"/>
</dbReference>
<dbReference type="Pfam" id="PF03987">
    <property type="entry name" value="Autophagy_act_C"/>
    <property type="match status" value="1"/>
</dbReference>
<evidence type="ECO:0000256" key="4">
    <source>
        <dbReference type="ARBA" id="ARBA00022786"/>
    </source>
</evidence>
<reference evidence="7 8" key="1">
    <citation type="submission" date="2006-10" db="EMBL/GenBank/DDBJ databases">
        <title>The Genome Sequence of Batrachochytrium dendrobatidis JEL423.</title>
        <authorList>
            <consortium name="The Broad Institute Genome Sequencing Platform"/>
            <person name="Birren B."/>
            <person name="Lander E."/>
            <person name="Galagan J."/>
            <person name="Cuomo C."/>
            <person name="Devon K."/>
            <person name="Jaffe D."/>
            <person name="Butler J."/>
            <person name="Alvarez P."/>
            <person name="Gnerre S."/>
            <person name="Grabherr M."/>
            <person name="Kleber M."/>
            <person name="Mauceli E."/>
            <person name="Brockman W."/>
            <person name="Young S."/>
            <person name="LaButti K."/>
            <person name="Sykes S."/>
            <person name="DeCaprio D."/>
            <person name="Crawford M."/>
            <person name="Koehrsen M."/>
            <person name="Engels R."/>
            <person name="Montgomery P."/>
            <person name="Pearson M."/>
            <person name="Howarth C."/>
            <person name="Larson L."/>
            <person name="White J."/>
            <person name="O'Leary S."/>
            <person name="Kodira C."/>
            <person name="Zeng Q."/>
            <person name="Yandava C."/>
            <person name="Alvarado L."/>
            <person name="Longcore J."/>
            <person name="James T."/>
        </authorList>
    </citation>
    <scope>NUCLEOTIDE SEQUENCE [LARGE SCALE GENOMIC DNA]</scope>
    <source>
        <strain evidence="7 8">JEL423</strain>
    </source>
</reference>
<keyword evidence="3" id="KW-0808">Transferase</keyword>
<accession>A0A177WH91</accession>
<dbReference type="GO" id="GO:0000422">
    <property type="term" value="P:autophagy of mitochondrion"/>
    <property type="evidence" value="ECO:0007669"/>
    <property type="project" value="TreeGrafter"/>
</dbReference>
<organism evidence="7 8">
    <name type="scientific">Batrachochytrium dendrobatidis (strain JEL423)</name>
    <dbReference type="NCBI Taxonomy" id="403673"/>
    <lineage>
        <taxon>Eukaryota</taxon>
        <taxon>Fungi</taxon>
        <taxon>Fungi incertae sedis</taxon>
        <taxon>Chytridiomycota</taxon>
        <taxon>Chytridiomycota incertae sedis</taxon>
        <taxon>Chytridiomycetes</taxon>
        <taxon>Rhizophydiales</taxon>
        <taxon>Rhizophydiales incertae sedis</taxon>
        <taxon>Batrachochytrium</taxon>
    </lineage>
</organism>
<dbReference type="STRING" id="403673.A0A177WH91"/>
<dbReference type="EMBL" id="DS022302">
    <property type="protein sequence ID" value="OAJ38721.1"/>
    <property type="molecule type" value="Genomic_DNA"/>
</dbReference>
<evidence type="ECO:0000313" key="8">
    <source>
        <dbReference type="Proteomes" id="UP000077115"/>
    </source>
</evidence>
<dbReference type="Gene3D" id="3.30.1460.50">
    <property type="match status" value="1"/>
</dbReference>
<dbReference type="GO" id="GO:0032446">
    <property type="term" value="P:protein modification by small protein conjugation"/>
    <property type="evidence" value="ECO:0007669"/>
    <property type="project" value="TreeGrafter"/>
</dbReference>
<dbReference type="GO" id="GO:0000045">
    <property type="term" value="P:autophagosome assembly"/>
    <property type="evidence" value="ECO:0007669"/>
    <property type="project" value="TreeGrafter"/>
</dbReference>
<evidence type="ECO:0000313" key="7">
    <source>
        <dbReference type="EMBL" id="OAJ38721.1"/>
    </source>
</evidence>
<evidence type="ECO:0000256" key="2">
    <source>
        <dbReference type="ARBA" id="ARBA00021099"/>
    </source>
</evidence>
<name>A0A177WH91_BATDL</name>
<proteinExistence type="inferred from homology"/>
<dbReference type="AlphaFoldDB" id="A0A177WH91"/>
<dbReference type="InterPro" id="IPR007135">
    <property type="entry name" value="Atg3/Atg10"/>
</dbReference>
<dbReference type="PANTHER" id="PTHR14957:SF1">
    <property type="entry name" value="UBIQUITIN-LIKE-CONJUGATING ENZYME ATG10"/>
    <property type="match status" value="1"/>
</dbReference>
<gene>
    <name evidence="7" type="ORF">BDEG_22627</name>
</gene>
<dbReference type="GO" id="GO:0005829">
    <property type="term" value="C:cytosol"/>
    <property type="evidence" value="ECO:0007669"/>
    <property type="project" value="TreeGrafter"/>
</dbReference>
<sequence length="214" mass="24286">MSMNRFDFAAAAEKLAMITNGLWTVVVDDFKMPSLLPFLQRSFTIHSDKIIHSKPSSILTTVDFESHLDDHQDPACCHSIDASSTAVNQSTIECKFDIVYSLPWGCPVLYFSIVDDTGMPLSLSEIMLVFNIQSPILDNNDSHRFWNTAISMQDHPVYSYPCWTIHPCNIHKAISEQIHSDATPLQYLLLWISINNRLLNSINLIDIETVVQEK</sequence>
<evidence type="ECO:0000256" key="1">
    <source>
        <dbReference type="ARBA" id="ARBA00005696"/>
    </source>
</evidence>
<reference evidence="7 8" key="2">
    <citation type="submission" date="2016-05" db="EMBL/GenBank/DDBJ databases">
        <title>Lineage-specific infection strategies underlie the spectrum of fungal disease in amphibians.</title>
        <authorList>
            <person name="Cuomo C.A."/>
            <person name="Farrer R.A."/>
            <person name="James T."/>
            <person name="Longcore J."/>
            <person name="Birren B."/>
        </authorList>
    </citation>
    <scope>NUCLEOTIDE SEQUENCE [LARGE SCALE GENOMIC DNA]</scope>
    <source>
        <strain evidence="7 8">JEL423</strain>
    </source>
</reference>
<keyword evidence="4" id="KW-0833">Ubl conjugation pathway</keyword>
<dbReference type="VEuPathDB" id="FungiDB:BDEG_22627"/>